<dbReference type="PANTHER" id="PTHR35519">
    <property type="entry name" value="MEMBRANE PROTEINS"/>
    <property type="match status" value="1"/>
</dbReference>
<dbReference type="EMBL" id="CP119935">
    <property type="protein sequence ID" value="WFD02563.1"/>
    <property type="molecule type" value="Genomic_DNA"/>
</dbReference>
<name>A0AAF0E3P0_9BASI</name>
<dbReference type="InterPro" id="IPR025187">
    <property type="entry name" value="DUF4112"/>
</dbReference>
<dbReference type="Proteomes" id="UP001214603">
    <property type="component" value="Chromosome 2"/>
</dbReference>
<dbReference type="PANTHER" id="PTHR35519:SF2">
    <property type="entry name" value="PH DOMAIN PROTEIN"/>
    <property type="match status" value="1"/>
</dbReference>
<sequence>MSQLIGAAAKYVAGNKATQFAQQFEPEDPLYEFYQENGKQKRRKRAVPPGLSKKEEKILRKVRSRAHHLDKGFSICGLRFGWTFIIGLVPVAGDLTDAFLNYQLVVKQVEKIDEYVVC</sequence>
<dbReference type="AlphaFoldDB" id="A0AAF0E3P0"/>
<accession>A0AAF0E3P0</accession>
<evidence type="ECO:0000313" key="2">
    <source>
        <dbReference type="Proteomes" id="UP001214603"/>
    </source>
</evidence>
<protein>
    <submittedName>
        <fullName evidence="1">Uncharacterized protein</fullName>
    </submittedName>
</protein>
<evidence type="ECO:0000313" key="1">
    <source>
        <dbReference type="EMBL" id="WFD02563.1"/>
    </source>
</evidence>
<proteinExistence type="predicted"/>
<organism evidence="1 2">
    <name type="scientific">Malassezia obtusa</name>
    <dbReference type="NCBI Taxonomy" id="76774"/>
    <lineage>
        <taxon>Eukaryota</taxon>
        <taxon>Fungi</taxon>
        <taxon>Dikarya</taxon>
        <taxon>Basidiomycota</taxon>
        <taxon>Ustilaginomycotina</taxon>
        <taxon>Malasseziomycetes</taxon>
        <taxon>Malasseziales</taxon>
        <taxon>Malasseziaceae</taxon>
        <taxon>Malassezia</taxon>
    </lineage>
</organism>
<keyword evidence="2" id="KW-1185">Reference proteome</keyword>
<gene>
    <name evidence="1" type="ORF">MOBT1_001247</name>
</gene>
<reference evidence="1" key="1">
    <citation type="submission" date="2023-03" db="EMBL/GenBank/DDBJ databases">
        <title>Mating type loci evolution in Malassezia.</title>
        <authorList>
            <person name="Coelho M.A."/>
        </authorList>
    </citation>
    <scope>NUCLEOTIDE SEQUENCE</scope>
    <source>
        <strain evidence="1">CBS 7876</strain>
    </source>
</reference>
<dbReference type="Pfam" id="PF13430">
    <property type="entry name" value="DUF4112"/>
    <property type="match status" value="1"/>
</dbReference>